<gene>
    <name evidence="2" type="ORF">HPB52_003172</name>
</gene>
<comment type="caution">
    <text evidence="2">The sequence shown here is derived from an EMBL/GenBank/DDBJ whole genome shotgun (WGS) entry which is preliminary data.</text>
</comment>
<evidence type="ECO:0000313" key="3">
    <source>
        <dbReference type="Proteomes" id="UP000821837"/>
    </source>
</evidence>
<accession>A0A9D4QCQ3</accession>
<protein>
    <submittedName>
        <fullName evidence="2">Uncharacterized protein</fullName>
    </submittedName>
</protein>
<dbReference type="Proteomes" id="UP000821837">
    <property type="component" value="Chromosome 10"/>
</dbReference>
<sequence length="133" mass="15095">MSLDVDVSIRLRVDPRLDVDVLIRLPMPGVQVLLAAVHVSFRLREPEVRDRHLGSTVSRQRPECSSRRCTGERMRRACSVVFIPRKYRGAPSGVCSCRTTCRARRSVEQRTPRGGGRRRGEREGKGVRHKPPP</sequence>
<evidence type="ECO:0000313" key="2">
    <source>
        <dbReference type="EMBL" id="KAH7975561.1"/>
    </source>
</evidence>
<feature type="region of interest" description="Disordered" evidence="1">
    <location>
        <begin position="103"/>
        <end position="133"/>
    </location>
</feature>
<name>A0A9D4QCQ3_RHISA</name>
<reference evidence="2" key="1">
    <citation type="journal article" date="2020" name="Cell">
        <title>Large-Scale Comparative Analyses of Tick Genomes Elucidate Their Genetic Diversity and Vector Capacities.</title>
        <authorList>
            <consortium name="Tick Genome and Microbiome Consortium (TIGMIC)"/>
            <person name="Jia N."/>
            <person name="Wang J."/>
            <person name="Shi W."/>
            <person name="Du L."/>
            <person name="Sun Y."/>
            <person name="Zhan W."/>
            <person name="Jiang J.F."/>
            <person name="Wang Q."/>
            <person name="Zhang B."/>
            <person name="Ji P."/>
            <person name="Bell-Sakyi L."/>
            <person name="Cui X.M."/>
            <person name="Yuan T.T."/>
            <person name="Jiang B.G."/>
            <person name="Yang W.F."/>
            <person name="Lam T.T."/>
            <person name="Chang Q.C."/>
            <person name="Ding S.J."/>
            <person name="Wang X.J."/>
            <person name="Zhu J.G."/>
            <person name="Ruan X.D."/>
            <person name="Zhao L."/>
            <person name="Wei J.T."/>
            <person name="Ye R.Z."/>
            <person name="Que T.C."/>
            <person name="Du C.H."/>
            <person name="Zhou Y.H."/>
            <person name="Cheng J.X."/>
            <person name="Dai P.F."/>
            <person name="Guo W.B."/>
            <person name="Han X.H."/>
            <person name="Huang E.J."/>
            <person name="Li L.F."/>
            <person name="Wei W."/>
            <person name="Gao Y.C."/>
            <person name="Liu J.Z."/>
            <person name="Shao H.Z."/>
            <person name="Wang X."/>
            <person name="Wang C.C."/>
            <person name="Yang T.C."/>
            <person name="Huo Q.B."/>
            <person name="Li W."/>
            <person name="Chen H.Y."/>
            <person name="Chen S.E."/>
            <person name="Zhou L.G."/>
            <person name="Ni X.B."/>
            <person name="Tian J.H."/>
            <person name="Sheng Y."/>
            <person name="Liu T."/>
            <person name="Pan Y.S."/>
            <person name="Xia L.Y."/>
            <person name="Li J."/>
            <person name="Zhao F."/>
            <person name="Cao W.C."/>
        </authorList>
    </citation>
    <scope>NUCLEOTIDE SEQUENCE</scope>
    <source>
        <strain evidence="2">Rsan-2018</strain>
    </source>
</reference>
<keyword evidence="3" id="KW-1185">Reference proteome</keyword>
<reference evidence="2" key="2">
    <citation type="submission" date="2021-09" db="EMBL/GenBank/DDBJ databases">
        <authorList>
            <person name="Jia N."/>
            <person name="Wang J."/>
            <person name="Shi W."/>
            <person name="Du L."/>
            <person name="Sun Y."/>
            <person name="Zhan W."/>
            <person name="Jiang J."/>
            <person name="Wang Q."/>
            <person name="Zhang B."/>
            <person name="Ji P."/>
            <person name="Sakyi L.B."/>
            <person name="Cui X."/>
            <person name="Yuan T."/>
            <person name="Jiang B."/>
            <person name="Yang W."/>
            <person name="Lam T.T.-Y."/>
            <person name="Chang Q."/>
            <person name="Ding S."/>
            <person name="Wang X."/>
            <person name="Zhu J."/>
            <person name="Ruan X."/>
            <person name="Zhao L."/>
            <person name="Wei J."/>
            <person name="Que T."/>
            <person name="Du C."/>
            <person name="Cheng J."/>
            <person name="Dai P."/>
            <person name="Han X."/>
            <person name="Huang E."/>
            <person name="Gao Y."/>
            <person name="Liu J."/>
            <person name="Shao H."/>
            <person name="Ye R."/>
            <person name="Li L."/>
            <person name="Wei W."/>
            <person name="Wang X."/>
            <person name="Wang C."/>
            <person name="Huo Q."/>
            <person name="Li W."/>
            <person name="Guo W."/>
            <person name="Chen H."/>
            <person name="Chen S."/>
            <person name="Zhou L."/>
            <person name="Zhou L."/>
            <person name="Ni X."/>
            <person name="Tian J."/>
            <person name="Zhou Y."/>
            <person name="Sheng Y."/>
            <person name="Liu T."/>
            <person name="Pan Y."/>
            <person name="Xia L."/>
            <person name="Li J."/>
            <person name="Zhao F."/>
            <person name="Cao W."/>
        </authorList>
    </citation>
    <scope>NUCLEOTIDE SEQUENCE</scope>
    <source>
        <strain evidence="2">Rsan-2018</strain>
        <tissue evidence="2">Larvae</tissue>
    </source>
</reference>
<dbReference type="AlphaFoldDB" id="A0A9D4QCQ3"/>
<dbReference type="EMBL" id="JABSTV010001246">
    <property type="protein sequence ID" value="KAH7975561.1"/>
    <property type="molecule type" value="Genomic_DNA"/>
</dbReference>
<proteinExistence type="predicted"/>
<organism evidence="2 3">
    <name type="scientific">Rhipicephalus sanguineus</name>
    <name type="common">Brown dog tick</name>
    <name type="synonym">Ixodes sanguineus</name>
    <dbReference type="NCBI Taxonomy" id="34632"/>
    <lineage>
        <taxon>Eukaryota</taxon>
        <taxon>Metazoa</taxon>
        <taxon>Ecdysozoa</taxon>
        <taxon>Arthropoda</taxon>
        <taxon>Chelicerata</taxon>
        <taxon>Arachnida</taxon>
        <taxon>Acari</taxon>
        <taxon>Parasitiformes</taxon>
        <taxon>Ixodida</taxon>
        <taxon>Ixodoidea</taxon>
        <taxon>Ixodidae</taxon>
        <taxon>Rhipicephalinae</taxon>
        <taxon>Rhipicephalus</taxon>
        <taxon>Rhipicephalus</taxon>
    </lineage>
</organism>
<evidence type="ECO:0000256" key="1">
    <source>
        <dbReference type="SAM" id="MobiDB-lite"/>
    </source>
</evidence>